<dbReference type="Proteomes" id="UP001595961">
    <property type="component" value="Unassembled WGS sequence"/>
</dbReference>
<organism evidence="1 2">
    <name type="scientific">Dyella halodurans</name>
    <dbReference type="NCBI Taxonomy" id="1920171"/>
    <lineage>
        <taxon>Bacteria</taxon>
        <taxon>Pseudomonadati</taxon>
        <taxon>Pseudomonadota</taxon>
        <taxon>Gammaproteobacteria</taxon>
        <taxon>Lysobacterales</taxon>
        <taxon>Rhodanobacteraceae</taxon>
        <taxon>Dyella</taxon>
    </lineage>
</organism>
<name>A0ABV9C2N8_9GAMM</name>
<protein>
    <submittedName>
        <fullName evidence="1">Helix-turn-helix transcriptional regulator</fullName>
    </submittedName>
</protein>
<dbReference type="RefSeq" id="WP_266149238.1">
    <property type="nucleotide sequence ID" value="NZ_CP064028.1"/>
</dbReference>
<dbReference type="EMBL" id="JBHSGA010000017">
    <property type="protein sequence ID" value="MFC4527270.1"/>
    <property type="molecule type" value="Genomic_DNA"/>
</dbReference>
<gene>
    <name evidence="1" type="ORF">ACFO5W_11560</name>
</gene>
<accession>A0ABV9C2N8</accession>
<reference evidence="2" key="1">
    <citation type="journal article" date="2019" name="Int. J. Syst. Evol. Microbiol.">
        <title>The Global Catalogue of Microorganisms (GCM) 10K type strain sequencing project: providing services to taxonomists for standard genome sequencing and annotation.</title>
        <authorList>
            <consortium name="The Broad Institute Genomics Platform"/>
            <consortium name="The Broad Institute Genome Sequencing Center for Infectious Disease"/>
            <person name="Wu L."/>
            <person name="Ma J."/>
        </authorList>
    </citation>
    <scope>NUCLEOTIDE SEQUENCE [LARGE SCALE GENOMIC DNA]</scope>
    <source>
        <strain evidence="2">CCM 4481</strain>
    </source>
</reference>
<sequence>MKVADAGPAANELPTDRLWTSDDCAMYFRISRWTFVNRLSKKPGFPKPHIETSQRMRRWLPEDIKDYRSKRGR</sequence>
<keyword evidence="2" id="KW-1185">Reference proteome</keyword>
<evidence type="ECO:0000313" key="1">
    <source>
        <dbReference type="EMBL" id="MFC4527270.1"/>
    </source>
</evidence>
<comment type="caution">
    <text evidence="1">The sequence shown here is derived from an EMBL/GenBank/DDBJ whole genome shotgun (WGS) entry which is preliminary data.</text>
</comment>
<evidence type="ECO:0000313" key="2">
    <source>
        <dbReference type="Proteomes" id="UP001595961"/>
    </source>
</evidence>
<proteinExistence type="predicted"/>